<dbReference type="PANTHER" id="PTHR11461:SF211">
    <property type="entry name" value="GH10112P-RELATED"/>
    <property type="match status" value="1"/>
</dbReference>
<dbReference type="SMART" id="SM00093">
    <property type="entry name" value="SERPIN"/>
    <property type="match status" value="1"/>
</dbReference>
<evidence type="ECO:0000256" key="3">
    <source>
        <dbReference type="ARBA" id="ARBA00022900"/>
    </source>
</evidence>
<dbReference type="Gene3D" id="2.30.39.10">
    <property type="entry name" value="Alpha-1-antitrypsin, domain 1"/>
    <property type="match status" value="1"/>
</dbReference>
<dbReference type="PROSITE" id="PS00284">
    <property type="entry name" value="SERPIN"/>
    <property type="match status" value="1"/>
</dbReference>
<accession>A0AAN7PV65</accession>
<dbReference type="AlphaFoldDB" id="A0AAN7PV65"/>
<dbReference type="EMBL" id="JARPUR010000004">
    <property type="protein sequence ID" value="KAK4878224.1"/>
    <property type="molecule type" value="Genomic_DNA"/>
</dbReference>
<comment type="caution">
    <text evidence="6">The sequence shown here is derived from an EMBL/GenBank/DDBJ whole genome shotgun (WGS) entry which is preliminary data.</text>
</comment>
<keyword evidence="3" id="KW-0722">Serine protease inhibitor</keyword>
<dbReference type="InterPro" id="IPR036186">
    <property type="entry name" value="Serpin_sf"/>
</dbReference>
<name>A0AAN7PV65_9COLE</name>
<protein>
    <recommendedName>
        <fullName evidence="5">Serpin domain-containing protein</fullName>
    </recommendedName>
</protein>
<keyword evidence="2" id="KW-0646">Protease inhibitor</keyword>
<dbReference type="InterPro" id="IPR023796">
    <property type="entry name" value="Serpin_dom"/>
</dbReference>
<dbReference type="InterPro" id="IPR042178">
    <property type="entry name" value="Serpin_sf_1"/>
</dbReference>
<comment type="similarity">
    <text evidence="1 4">Belongs to the serpin family.</text>
</comment>
<organism evidence="6 7">
    <name type="scientific">Aquatica leii</name>
    <dbReference type="NCBI Taxonomy" id="1421715"/>
    <lineage>
        <taxon>Eukaryota</taxon>
        <taxon>Metazoa</taxon>
        <taxon>Ecdysozoa</taxon>
        <taxon>Arthropoda</taxon>
        <taxon>Hexapoda</taxon>
        <taxon>Insecta</taxon>
        <taxon>Pterygota</taxon>
        <taxon>Neoptera</taxon>
        <taxon>Endopterygota</taxon>
        <taxon>Coleoptera</taxon>
        <taxon>Polyphaga</taxon>
        <taxon>Elateriformia</taxon>
        <taxon>Elateroidea</taxon>
        <taxon>Lampyridae</taxon>
        <taxon>Luciolinae</taxon>
        <taxon>Aquatica</taxon>
    </lineage>
</organism>
<dbReference type="GO" id="GO:0005615">
    <property type="term" value="C:extracellular space"/>
    <property type="evidence" value="ECO:0007669"/>
    <property type="project" value="InterPro"/>
</dbReference>
<dbReference type="SUPFAM" id="SSF56574">
    <property type="entry name" value="Serpins"/>
    <property type="match status" value="1"/>
</dbReference>
<dbReference type="InterPro" id="IPR000215">
    <property type="entry name" value="Serpin_fam"/>
</dbReference>
<evidence type="ECO:0000313" key="7">
    <source>
        <dbReference type="Proteomes" id="UP001353858"/>
    </source>
</evidence>
<evidence type="ECO:0000256" key="1">
    <source>
        <dbReference type="ARBA" id="ARBA00009500"/>
    </source>
</evidence>
<feature type="domain" description="Serpin" evidence="5">
    <location>
        <begin position="36"/>
        <end position="392"/>
    </location>
</feature>
<dbReference type="Pfam" id="PF00079">
    <property type="entry name" value="Serpin"/>
    <property type="match status" value="1"/>
</dbReference>
<dbReference type="InterPro" id="IPR023795">
    <property type="entry name" value="Serpin_CS"/>
</dbReference>
<evidence type="ECO:0000259" key="5">
    <source>
        <dbReference type="SMART" id="SM00093"/>
    </source>
</evidence>
<sequence>MKIFIGFIVFNIAIVWSFAHVDHIIYNNYRNREFSGKIYKELAKDHLGNFVGSPMSLELILCLLFDGARSHTADQIAHALVLHHNRTSIDALIEPVIKELQNQPDVVTLDLVNKIYVTNDLRLANDFTNTALNVFHTDVATIDFRKPDHTMHVVNKWISEETDHHITDVLSESDVNSNTKAVLVNALNFKATWLKRFSKHHTKKANFFIDERHIVPVDMLETTENLMYYEDFNLRAKFLEIPYHGHSLSMVVVLPERKYGLPHLEKHINEVLHTELYSLNNVHVKIPKFKTESVIDYVPVLEELGVADLFTPSANLDGIAGVGSGLHVNKIIQKNSIGVHENGTVSDSAAVSDLASSTGSSYPQVEFVADHPFIYYVKSAVGVLFVGRYAGHE</sequence>
<evidence type="ECO:0000313" key="6">
    <source>
        <dbReference type="EMBL" id="KAK4878224.1"/>
    </source>
</evidence>
<dbReference type="GO" id="GO:0004867">
    <property type="term" value="F:serine-type endopeptidase inhibitor activity"/>
    <property type="evidence" value="ECO:0007669"/>
    <property type="project" value="UniProtKB-KW"/>
</dbReference>
<dbReference type="PANTHER" id="PTHR11461">
    <property type="entry name" value="SERINE PROTEASE INHIBITOR, SERPIN"/>
    <property type="match status" value="1"/>
</dbReference>
<dbReference type="Proteomes" id="UP001353858">
    <property type="component" value="Unassembled WGS sequence"/>
</dbReference>
<evidence type="ECO:0000256" key="4">
    <source>
        <dbReference type="RuleBase" id="RU000411"/>
    </source>
</evidence>
<keyword evidence="7" id="KW-1185">Reference proteome</keyword>
<proteinExistence type="inferred from homology"/>
<gene>
    <name evidence="6" type="ORF">RN001_010730</name>
</gene>
<dbReference type="Gene3D" id="3.30.497.10">
    <property type="entry name" value="Antithrombin, subunit I, domain 2"/>
    <property type="match status" value="1"/>
</dbReference>
<evidence type="ECO:0000256" key="2">
    <source>
        <dbReference type="ARBA" id="ARBA00022690"/>
    </source>
</evidence>
<dbReference type="InterPro" id="IPR042185">
    <property type="entry name" value="Serpin_sf_2"/>
</dbReference>
<reference evidence="7" key="1">
    <citation type="submission" date="2023-01" db="EMBL/GenBank/DDBJ databases">
        <title>Key to firefly adult light organ development and bioluminescence: homeobox transcription factors regulate luciferase expression and transportation to peroxisome.</title>
        <authorList>
            <person name="Fu X."/>
        </authorList>
    </citation>
    <scope>NUCLEOTIDE SEQUENCE [LARGE SCALE GENOMIC DNA]</scope>
</reference>